<dbReference type="OrthoDB" id="10250354at2759"/>
<dbReference type="InterPro" id="IPR018253">
    <property type="entry name" value="DnaJ_domain_CS"/>
</dbReference>
<dbReference type="STRING" id="329884.A0A4U0XTG9"/>
<feature type="transmembrane region" description="Helical" evidence="10">
    <location>
        <begin position="164"/>
        <end position="183"/>
    </location>
</feature>
<dbReference type="PANTHER" id="PTHR44200:SF1">
    <property type="entry name" value="DNAJ HOMOLOG SUBFAMILY C MEMBER 7"/>
    <property type="match status" value="1"/>
</dbReference>
<protein>
    <recommendedName>
        <fullName evidence="15">Polyprenol reductase</fullName>
    </recommendedName>
</protein>
<evidence type="ECO:0000256" key="4">
    <source>
        <dbReference type="ARBA" id="ARBA00022803"/>
    </source>
</evidence>
<proteinExistence type="predicted"/>
<feature type="region of interest" description="Disordered" evidence="9">
    <location>
        <begin position="334"/>
        <end position="514"/>
    </location>
</feature>
<dbReference type="PRINTS" id="PR00625">
    <property type="entry name" value="JDOMAIN"/>
</dbReference>
<keyword evidence="4 8" id="KW-0802">TPR repeat</keyword>
<dbReference type="InterPro" id="IPR052758">
    <property type="entry name" value="SRC_co-chaperone"/>
</dbReference>
<keyword evidence="2 10" id="KW-0812">Transmembrane</keyword>
<reference evidence="13 14" key="1">
    <citation type="submission" date="2017-03" db="EMBL/GenBank/DDBJ databases">
        <title>Genomes of endolithic fungi from Antarctica.</title>
        <authorList>
            <person name="Coleine C."/>
            <person name="Masonjones S."/>
            <person name="Stajich J.E."/>
        </authorList>
    </citation>
    <scope>NUCLEOTIDE SEQUENCE [LARGE SCALE GENOMIC DNA]</scope>
    <source>
        <strain evidence="13 14">CCFEE 5184</strain>
    </source>
</reference>
<evidence type="ECO:0000256" key="7">
    <source>
        <dbReference type="ARBA" id="ARBA00023186"/>
    </source>
</evidence>
<dbReference type="PANTHER" id="PTHR44200">
    <property type="entry name" value="DNAJ HOMOLOG SUBFAMILY C MEMBER 7"/>
    <property type="match status" value="1"/>
</dbReference>
<dbReference type="InterPro" id="IPR044861">
    <property type="entry name" value="IPNS-like_FE2OG_OXY"/>
</dbReference>
<evidence type="ECO:0000259" key="11">
    <source>
        <dbReference type="PROSITE" id="PS50076"/>
    </source>
</evidence>
<dbReference type="InterPro" id="IPR001623">
    <property type="entry name" value="DnaJ_domain"/>
</dbReference>
<organism evidence="13 14">
    <name type="scientific">Friedmanniomyces simplex</name>
    <dbReference type="NCBI Taxonomy" id="329884"/>
    <lineage>
        <taxon>Eukaryota</taxon>
        <taxon>Fungi</taxon>
        <taxon>Dikarya</taxon>
        <taxon>Ascomycota</taxon>
        <taxon>Pezizomycotina</taxon>
        <taxon>Dothideomycetes</taxon>
        <taxon>Dothideomycetidae</taxon>
        <taxon>Mycosphaerellales</taxon>
        <taxon>Teratosphaeriaceae</taxon>
        <taxon>Friedmanniomyces</taxon>
    </lineage>
</organism>
<feature type="repeat" description="TPR" evidence="8">
    <location>
        <begin position="514"/>
        <end position="547"/>
    </location>
</feature>
<dbReference type="InterPro" id="IPR013105">
    <property type="entry name" value="TPR_2"/>
</dbReference>
<feature type="compositionally biased region" description="Basic and acidic residues" evidence="9">
    <location>
        <begin position="404"/>
        <end position="421"/>
    </location>
</feature>
<dbReference type="GO" id="GO:0006629">
    <property type="term" value="P:lipid metabolic process"/>
    <property type="evidence" value="ECO:0007669"/>
    <property type="project" value="InterPro"/>
</dbReference>
<feature type="compositionally biased region" description="Basic and acidic residues" evidence="9">
    <location>
        <begin position="51"/>
        <end position="63"/>
    </location>
</feature>
<feature type="transmembrane region" description="Helical" evidence="10">
    <location>
        <begin position="299"/>
        <end position="318"/>
    </location>
</feature>
<dbReference type="InterPro" id="IPR019734">
    <property type="entry name" value="TPR_rpt"/>
</dbReference>
<dbReference type="Gene3D" id="2.60.120.330">
    <property type="entry name" value="B-lactam Antibiotic, Isopenicillin N Synthase, Chain"/>
    <property type="match status" value="1"/>
</dbReference>
<evidence type="ECO:0000256" key="2">
    <source>
        <dbReference type="ARBA" id="ARBA00022692"/>
    </source>
</evidence>
<evidence type="ECO:0000259" key="12">
    <source>
        <dbReference type="PROSITE" id="PS51471"/>
    </source>
</evidence>
<dbReference type="FunFam" id="1.25.40.10:FF:000097">
    <property type="entry name" value="DnaJ homolog subfamily C member 7 homolog"/>
    <property type="match status" value="1"/>
</dbReference>
<dbReference type="SMART" id="SM00028">
    <property type="entry name" value="TPR"/>
    <property type="match status" value="7"/>
</dbReference>
<evidence type="ECO:0000313" key="13">
    <source>
        <dbReference type="EMBL" id="TKA80980.1"/>
    </source>
</evidence>
<dbReference type="SUPFAM" id="SSF48452">
    <property type="entry name" value="TPR-like"/>
    <property type="match status" value="2"/>
</dbReference>
<sequence length="1514" mass="163981">MNMNVIAILRSGYLGAAALVLLVALLPPLRTRFLAYGARTSPSNDHTPTAAEKEKAALEKPGKDSDNGTLVAILDRLADLTVPHSWFTSFYVVCVAWSLVWASQLLTQGPLFRLVAAHATSLARDETMTFRQVVVAWAMLLVQGSRRLYESLEFARPSSSRMWVVHWVLGVAFYTTTGMAVWVEGIPAVQAHDFSLDDIAITGPDLRTFISVLLFILASGIQHDCHAYLASLKSKSASSPSSTKPVQKDKDEDQVKNHKGEQYKLPVHPAFTHLIAPHYTAECLIYVSMTILAAPQGGAWVNWTLACALVFVLVNLGATADVTREWYRGRFGEEAPEASPHQSPPEAAVRSPTSPEKKKSTAGKSKGSYFAKDRGEKEKDKDKRPKSPRTSSSKTFSRSTTRRRPSDSEHPLNFHPDDPRRWSALSATTMSSSPLHEGGGVRLDSDAMETTPAPETPGAFPTSTTSNGVNGGHDKEDEEDGDGQEKQEPVPVPPPHKTPASPAAQHPAKPAVDAEACKAQGNKFYKAQQYDKAVEEYTKAIEADPQSSTYLSNRAAAYMAANRWVQALDDCKQADELEPNNAKILHRLAKVYTALGRPQEAIDVFDRIQPPATTKDRKAAQDMKAHLEQAQDSLRTGTSGSMVLHALDQAEKALAITVSAPRKWRLMRGEAYLKMSNPNSLGSAQNIAMDLLRNNNQDPEALVLRGRALYGLGENDKAIQHFRQALQCDPDFKDAVKYLRMVQKLDRMKEEGNGHFKYGRYQQAVDIYTSALEVDPANKGTNAKILNNRAMCHSKLKQWSAAKDDCDKALAMDPSYTKAKKTRAKALGESGNWEEAVREYKSIAELSPEEPGIAKEVRNAEMELKKSKRKDYYKILGIGKEATEQEVKKAYRRLAVVHHPDKNPGDPEAEERFKDIQEAHETLIDAAKRERYDSGVDLVDPAEQFGGMGGGGFGGMGGMGGGGGGMQIDPEVLAQLFGQAGGRGGGGGFSFGGGGGGGRGFSGGIALRLRSVAKQDHTGLACYAPPGETSSIDAGTLMPMTEGPQREVSTPTRVTLPQPQLQPEGGSAVQDTSGIIASVAAQQQAGASVDTPLTGAETTKPGPAVAGPSPTILYIAASSGAGAAANNAMADGAGARLTAGALYTNGVGITFMPTMPSSSRTTGGQEGVAVAVMSAFGTSIAAAAAAAAAVASGQTDSETSSDHVGQRSMGVAWALDEAAQETSCTYSADQKPLEQQSSAFHLSRVDVQRPRSSMTVVPEIPTIDLSLYIRPDATPEERAEVIEEREILESCRRLFDLPQDEKDRLSLKNNPARRGYERIGEQVLDEKALPDYQSFHAPVTDYYQHMLRLSHSLLEMLTLGLGYPISVLQNFTKDPVVNLKLLHYPKHTSQDSRQFGAGAHTDFGAITILLQQPGKHGLQVYHSPSDAWLPIPAVEDRFVVNMGDLVHKWTDGKYSSTLHRVVNTSDGDRYSVPCFYQGDLSATNPFKPGDTASETVEEHIRRKFDMSYGLTAKT</sequence>
<feature type="compositionally biased region" description="Basic and acidic residues" evidence="9">
    <location>
        <begin position="246"/>
        <end position="257"/>
    </location>
</feature>
<evidence type="ECO:0000256" key="6">
    <source>
        <dbReference type="ARBA" id="ARBA00023136"/>
    </source>
</evidence>
<dbReference type="PROSITE" id="PS50076">
    <property type="entry name" value="DNAJ_2"/>
    <property type="match status" value="1"/>
</dbReference>
<dbReference type="Pfam" id="PF07719">
    <property type="entry name" value="TPR_2"/>
    <property type="match status" value="1"/>
</dbReference>
<feature type="compositionally biased region" description="Low complexity" evidence="9">
    <location>
        <begin position="388"/>
        <end position="399"/>
    </location>
</feature>
<dbReference type="PROSITE" id="PS51471">
    <property type="entry name" value="FE2OG_OXY"/>
    <property type="match status" value="1"/>
</dbReference>
<dbReference type="CDD" id="cd06257">
    <property type="entry name" value="DnaJ"/>
    <property type="match status" value="1"/>
</dbReference>
<dbReference type="PROSITE" id="PS50005">
    <property type="entry name" value="TPR"/>
    <property type="match status" value="3"/>
</dbReference>
<dbReference type="PROSITE" id="PS50293">
    <property type="entry name" value="TPR_REGION"/>
    <property type="match status" value="1"/>
</dbReference>
<dbReference type="InterPro" id="IPR011990">
    <property type="entry name" value="TPR-like_helical_dom_sf"/>
</dbReference>
<dbReference type="SMART" id="SM00271">
    <property type="entry name" value="DnaJ"/>
    <property type="match status" value="1"/>
</dbReference>
<dbReference type="Pfam" id="PF00515">
    <property type="entry name" value="TPR_1"/>
    <property type="match status" value="1"/>
</dbReference>
<feature type="compositionally biased region" description="Polar residues" evidence="9">
    <location>
        <begin position="425"/>
        <end position="434"/>
    </location>
</feature>
<dbReference type="Gene3D" id="1.10.287.110">
    <property type="entry name" value="DnaJ domain"/>
    <property type="match status" value="1"/>
</dbReference>
<dbReference type="GO" id="GO:0016627">
    <property type="term" value="F:oxidoreductase activity, acting on the CH-CH group of donors"/>
    <property type="evidence" value="ECO:0007669"/>
    <property type="project" value="InterPro"/>
</dbReference>
<feature type="domain" description="Fe2OG dioxygenase" evidence="12">
    <location>
        <begin position="1372"/>
        <end position="1478"/>
    </location>
</feature>
<dbReference type="EMBL" id="NAJQ01000060">
    <property type="protein sequence ID" value="TKA80980.1"/>
    <property type="molecule type" value="Genomic_DNA"/>
</dbReference>
<keyword evidence="3" id="KW-0677">Repeat</keyword>
<dbReference type="Proteomes" id="UP000309340">
    <property type="component" value="Unassembled WGS sequence"/>
</dbReference>
<feature type="repeat" description="TPR" evidence="8">
    <location>
        <begin position="745"/>
        <end position="778"/>
    </location>
</feature>
<dbReference type="SUPFAM" id="SSF46565">
    <property type="entry name" value="Chaperone J-domain"/>
    <property type="match status" value="1"/>
</dbReference>
<feature type="region of interest" description="Disordered" evidence="9">
    <location>
        <begin position="235"/>
        <end position="257"/>
    </location>
</feature>
<feature type="repeat" description="TPR" evidence="8">
    <location>
        <begin position="699"/>
        <end position="732"/>
    </location>
</feature>
<comment type="caution">
    <text evidence="13">The sequence shown here is derived from an EMBL/GenBank/DDBJ whole genome shotgun (WGS) entry which is preliminary data.</text>
</comment>
<evidence type="ECO:0000256" key="10">
    <source>
        <dbReference type="SAM" id="Phobius"/>
    </source>
</evidence>
<feature type="domain" description="J" evidence="11">
    <location>
        <begin position="871"/>
        <end position="936"/>
    </location>
</feature>
<feature type="transmembrane region" description="Helical" evidence="10">
    <location>
        <begin position="86"/>
        <end position="107"/>
    </location>
</feature>
<dbReference type="InterPro" id="IPR005123">
    <property type="entry name" value="Oxoglu/Fe-dep_dioxygenase_dom"/>
</dbReference>
<dbReference type="SUPFAM" id="SSF51197">
    <property type="entry name" value="Clavaminate synthase-like"/>
    <property type="match status" value="1"/>
</dbReference>
<keyword evidence="7" id="KW-0143">Chaperone</keyword>
<dbReference type="InterPro" id="IPR001104">
    <property type="entry name" value="3-oxo-5_a-steroid_4-DH_C"/>
</dbReference>
<keyword evidence="6 10" id="KW-0472">Membrane</keyword>
<accession>A0A4U0XTG9</accession>
<dbReference type="Pfam" id="PF02544">
    <property type="entry name" value="Steroid_dh"/>
    <property type="match status" value="1"/>
</dbReference>
<feature type="compositionally biased region" description="Basic and acidic residues" evidence="9">
    <location>
        <begin position="371"/>
        <end position="385"/>
    </location>
</feature>
<keyword evidence="14" id="KW-1185">Reference proteome</keyword>
<evidence type="ECO:0000256" key="1">
    <source>
        <dbReference type="ARBA" id="ARBA00004141"/>
    </source>
</evidence>
<dbReference type="Pfam" id="PF03171">
    <property type="entry name" value="2OG-FeII_Oxy"/>
    <property type="match status" value="1"/>
</dbReference>
<comment type="subcellular location">
    <subcellularLocation>
        <location evidence="1">Membrane</location>
        <topology evidence="1">Multi-pass membrane protein</topology>
    </subcellularLocation>
</comment>
<evidence type="ECO:0008006" key="15">
    <source>
        <dbReference type="Google" id="ProtNLM"/>
    </source>
</evidence>
<dbReference type="Pfam" id="PF14559">
    <property type="entry name" value="TPR_19"/>
    <property type="match status" value="1"/>
</dbReference>
<feature type="region of interest" description="Disordered" evidence="9">
    <location>
        <begin position="41"/>
        <end position="63"/>
    </location>
</feature>
<dbReference type="Gene3D" id="1.25.40.10">
    <property type="entry name" value="Tetratricopeptide repeat domain"/>
    <property type="match status" value="1"/>
</dbReference>
<dbReference type="PROSITE" id="PS00636">
    <property type="entry name" value="DNAJ_1"/>
    <property type="match status" value="1"/>
</dbReference>
<evidence type="ECO:0000256" key="3">
    <source>
        <dbReference type="ARBA" id="ARBA00022737"/>
    </source>
</evidence>
<evidence type="ECO:0000313" key="14">
    <source>
        <dbReference type="Proteomes" id="UP000309340"/>
    </source>
</evidence>
<name>A0A4U0XTG9_9PEZI</name>
<dbReference type="InterPro" id="IPR027443">
    <property type="entry name" value="IPNS-like_sf"/>
</dbReference>
<dbReference type="PROSITE" id="PS50244">
    <property type="entry name" value="S5A_REDUCTASE"/>
    <property type="match status" value="1"/>
</dbReference>
<dbReference type="InterPro" id="IPR036869">
    <property type="entry name" value="J_dom_sf"/>
</dbReference>
<dbReference type="Pfam" id="PF00226">
    <property type="entry name" value="DnaJ"/>
    <property type="match status" value="1"/>
</dbReference>
<dbReference type="GO" id="GO:0016020">
    <property type="term" value="C:membrane"/>
    <property type="evidence" value="ECO:0007669"/>
    <property type="project" value="UniProtKB-SubCell"/>
</dbReference>
<gene>
    <name evidence="13" type="ORF">B0A55_02402</name>
</gene>
<evidence type="ECO:0000256" key="9">
    <source>
        <dbReference type="SAM" id="MobiDB-lite"/>
    </source>
</evidence>
<evidence type="ECO:0000256" key="5">
    <source>
        <dbReference type="ARBA" id="ARBA00022989"/>
    </source>
</evidence>
<keyword evidence="5 10" id="KW-1133">Transmembrane helix</keyword>
<evidence type="ECO:0000256" key="8">
    <source>
        <dbReference type="PROSITE-ProRule" id="PRU00339"/>
    </source>
</evidence>
<dbReference type="Pfam" id="PF13181">
    <property type="entry name" value="TPR_8"/>
    <property type="match status" value="1"/>
</dbReference>